<comment type="caution">
    <text evidence="1">The sequence shown here is derived from an EMBL/GenBank/DDBJ whole genome shotgun (WGS) entry which is preliminary data.</text>
</comment>
<proteinExistence type="predicted"/>
<gene>
    <name evidence="1" type="ORF">SAMN06297397_1231</name>
</gene>
<accession>A0AC61PK74</accession>
<reference evidence="1" key="1">
    <citation type="submission" date="2017-04" db="EMBL/GenBank/DDBJ databases">
        <authorList>
            <person name="Varghese N."/>
            <person name="Submissions S."/>
        </authorList>
    </citation>
    <scope>NUCLEOTIDE SEQUENCE</scope>
    <source>
        <strain evidence="1">WTE2008</strain>
    </source>
</reference>
<organism evidence="1 2">
    <name type="scientific">Aristaeella lactis</name>
    <dbReference type="NCBI Taxonomy" id="3046383"/>
    <lineage>
        <taxon>Bacteria</taxon>
        <taxon>Bacillati</taxon>
        <taxon>Bacillota</taxon>
        <taxon>Clostridia</taxon>
        <taxon>Eubacteriales</taxon>
        <taxon>Aristaeellaceae</taxon>
        <taxon>Aristaeella</taxon>
    </lineage>
</organism>
<dbReference type="EMBL" id="FWXZ01000002">
    <property type="protein sequence ID" value="SMC52542.1"/>
    <property type="molecule type" value="Genomic_DNA"/>
</dbReference>
<evidence type="ECO:0000313" key="2">
    <source>
        <dbReference type="Proteomes" id="UP000192328"/>
    </source>
</evidence>
<name>A0AC61PK74_9FIRM</name>
<protein>
    <submittedName>
        <fullName evidence="1">Branched-chain amino acid transport protein AzlD</fullName>
    </submittedName>
</protein>
<evidence type="ECO:0000313" key="1">
    <source>
        <dbReference type="EMBL" id="SMC52542.1"/>
    </source>
</evidence>
<keyword evidence="2" id="KW-1185">Reference proteome</keyword>
<dbReference type="Proteomes" id="UP000192328">
    <property type="component" value="Unassembled WGS sequence"/>
</dbReference>
<sequence length="108" mass="11801">MSTASHSAILVAVMSLVTILLRFLPFLVFRKKVPPCITYLGRVLPPAIIGMLVIYCLKDTVITSAPFGLPELIAGVMVVLLQAWKRNALLSILCGTVVYMLLIQLVFA</sequence>